<evidence type="ECO:0000313" key="2">
    <source>
        <dbReference type="EMBL" id="TXG68971.1"/>
    </source>
</evidence>
<dbReference type="InterPro" id="IPR050232">
    <property type="entry name" value="FBL13/AtMIF1-like"/>
</dbReference>
<dbReference type="PANTHER" id="PTHR31900:SF30">
    <property type="entry name" value="SUPERFAMILY PROTEIN, PUTATIVE-RELATED"/>
    <property type="match status" value="1"/>
</dbReference>
<protein>
    <recommendedName>
        <fullName evidence="1">F-box/LRR-repeat protein 15/At3g58940/PEG3-like LRR domain-containing protein</fullName>
    </recommendedName>
</protein>
<evidence type="ECO:0000259" key="1">
    <source>
        <dbReference type="Pfam" id="PF24758"/>
    </source>
</evidence>
<evidence type="ECO:0000313" key="3">
    <source>
        <dbReference type="Proteomes" id="UP000323000"/>
    </source>
</evidence>
<dbReference type="EMBL" id="VAHF01000002">
    <property type="protein sequence ID" value="TXG68971.1"/>
    <property type="molecule type" value="Genomic_DNA"/>
</dbReference>
<dbReference type="AlphaFoldDB" id="A0A5C7IIL0"/>
<dbReference type="InterPro" id="IPR055411">
    <property type="entry name" value="LRR_FXL15/At3g58940/PEG3-like"/>
</dbReference>
<feature type="domain" description="F-box/LRR-repeat protein 15/At3g58940/PEG3-like LRR" evidence="1">
    <location>
        <begin position="25"/>
        <end position="135"/>
    </location>
</feature>
<reference evidence="3" key="1">
    <citation type="journal article" date="2019" name="Gigascience">
        <title>De novo genome assembly of the endangered Acer yangbiense, a plant species with extremely small populations endemic to Yunnan Province, China.</title>
        <authorList>
            <person name="Yang J."/>
            <person name="Wariss H.M."/>
            <person name="Tao L."/>
            <person name="Zhang R."/>
            <person name="Yun Q."/>
            <person name="Hollingsworth P."/>
            <person name="Dao Z."/>
            <person name="Luo G."/>
            <person name="Guo H."/>
            <person name="Ma Y."/>
            <person name="Sun W."/>
        </authorList>
    </citation>
    <scope>NUCLEOTIDE SEQUENCE [LARGE SCALE GENOMIC DNA]</scope>
    <source>
        <strain evidence="3">cv. Malutang</strain>
    </source>
</reference>
<organism evidence="2 3">
    <name type="scientific">Acer yangbiense</name>
    <dbReference type="NCBI Taxonomy" id="1000413"/>
    <lineage>
        <taxon>Eukaryota</taxon>
        <taxon>Viridiplantae</taxon>
        <taxon>Streptophyta</taxon>
        <taxon>Embryophyta</taxon>
        <taxon>Tracheophyta</taxon>
        <taxon>Spermatophyta</taxon>
        <taxon>Magnoliopsida</taxon>
        <taxon>eudicotyledons</taxon>
        <taxon>Gunneridae</taxon>
        <taxon>Pentapetalae</taxon>
        <taxon>rosids</taxon>
        <taxon>malvids</taxon>
        <taxon>Sapindales</taxon>
        <taxon>Sapindaceae</taxon>
        <taxon>Hippocastanoideae</taxon>
        <taxon>Acereae</taxon>
        <taxon>Acer</taxon>
    </lineage>
</organism>
<name>A0A5C7IIL0_9ROSI</name>
<dbReference type="Proteomes" id="UP000323000">
    <property type="component" value="Chromosome 2"/>
</dbReference>
<sequence length="221" mass="26009">MLNSMFLDSLDSPPQTIELDLNVLYTLPQTIFFTKSLTTLKLCGCRLEQPYGTISFPFLKELSLDIVFVNEQMVQELTRECLLLEKLIFRYRWSVKRFCVSNALKLKVMEIFTFYDEVECFKIAAPSLEKCTPWFEKSMRILSLEALNNANNFFQWLYDQLRKKDAKCCSSQSIKYWRHDLKDCKIDGFTPYSDADDVDIDDSMKKLPKIPSGVLKFRLHW</sequence>
<gene>
    <name evidence="2" type="ORF">EZV62_003906</name>
</gene>
<comment type="caution">
    <text evidence="2">The sequence shown here is derived from an EMBL/GenBank/DDBJ whole genome shotgun (WGS) entry which is preliminary data.</text>
</comment>
<accession>A0A5C7IIL0</accession>
<dbReference type="PANTHER" id="PTHR31900">
    <property type="entry name" value="F-BOX/RNI SUPERFAMILY PROTEIN-RELATED"/>
    <property type="match status" value="1"/>
</dbReference>
<dbReference type="Pfam" id="PF24758">
    <property type="entry name" value="LRR_At5g56370"/>
    <property type="match status" value="1"/>
</dbReference>
<proteinExistence type="predicted"/>
<dbReference type="OrthoDB" id="1901752at2759"/>
<keyword evidence="3" id="KW-1185">Reference proteome</keyword>
<dbReference type="SUPFAM" id="SSF52047">
    <property type="entry name" value="RNI-like"/>
    <property type="match status" value="1"/>
</dbReference>